<feature type="transmembrane region" description="Helical" evidence="1">
    <location>
        <begin position="113"/>
        <end position="130"/>
    </location>
</feature>
<proteinExistence type="predicted"/>
<evidence type="ECO:0000313" key="3">
    <source>
        <dbReference type="EMBL" id="KAH7042765.1"/>
    </source>
</evidence>
<dbReference type="PANTHER" id="PTHR42109:SF2">
    <property type="entry name" value="INTEGRAL MEMBRANE PROTEIN"/>
    <property type="match status" value="1"/>
</dbReference>
<evidence type="ECO:0000256" key="1">
    <source>
        <dbReference type="SAM" id="Phobius"/>
    </source>
</evidence>
<feature type="transmembrane region" description="Helical" evidence="1">
    <location>
        <begin position="73"/>
        <end position="92"/>
    </location>
</feature>
<feature type="transmembrane region" description="Helical" evidence="1">
    <location>
        <begin position="182"/>
        <end position="200"/>
    </location>
</feature>
<protein>
    <recommendedName>
        <fullName evidence="2">DUF7702 domain-containing protein</fullName>
    </recommendedName>
</protein>
<name>A0ABQ8G2F7_9PEZI</name>
<keyword evidence="1" id="KW-0812">Transmembrane</keyword>
<comment type="caution">
    <text evidence="3">The sequence shown here is derived from an EMBL/GenBank/DDBJ whole genome shotgun (WGS) entry which is preliminary data.</text>
</comment>
<sequence>MTLTERSRISIALIVLYTPAFFIAIFLTIRHGLGRSSGWRFVLTFTLARLLACAFQLRTIAEPTNLSLYIGEWVLLGIALSPLELTSLGFLSRVVASINKRHATLLTPRHIRLVQLLNTAALGLAVGGGVQAGNAAGSGGAIRAPTLTKVAVALFIATFACVVVGALATWRSVRYAEEGEKRLLVTIAATSPFLLVRVVYTAMSCYSGRSEFNPVTGKVGLLLGMAFVMELVIVYAFEAVGLTLKKIVKEPDGERSVEMTPKATA</sequence>
<dbReference type="Pfam" id="PF24800">
    <property type="entry name" value="DUF7702"/>
    <property type="match status" value="1"/>
</dbReference>
<keyword evidence="4" id="KW-1185">Reference proteome</keyword>
<dbReference type="InterPro" id="IPR056119">
    <property type="entry name" value="DUF7702"/>
</dbReference>
<evidence type="ECO:0000313" key="4">
    <source>
        <dbReference type="Proteomes" id="UP000774617"/>
    </source>
</evidence>
<gene>
    <name evidence="3" type="ORF">B0J12DRAFT_200748</name>
</gene>
<reference evidence="3 4" key="1">
    <citation type="journal article" date="2021" name="Nat. Commun.">
        <title>Genetic determinants of endophytism in the Arabidopsis root mycobiome.</title>
        <authorList>
            <person name="Mesny F."/>
            <person name="Miyauchi S."/>
            <person name="Thiergart T."/>
            <person name="Pickel B."/>
            <person name="Atanasova L."/>
            <person name="Karlsson M."/>
            <person name="Huettel B."/>
            <person name="Barry K.W."/>
            <person name="Haridas S."/>
            <person name="Chen C."/>
            <person name="Bauer D."/>
            <person name="Andreopoulos W."/>
            <person name="Pangilinan J."/>
            <person name="LaButti K."/>
            <person name="Riley R."/>
            <person name="Lipzen A."/>
            <person name="Clum A."/>
            <person name="Drula E."/>
            <person name="Henrissat B."/>
            <person name="Kohler A."/>
            <person name="Grigoriev I.V."/>
            <person name="Martin F.M."/>
            <person name="Hacquard S."/>
        </authorList>
    </citation>
    <scope>NUCLEOTIDE SEQUENCE [LARGE SCALE GENOMIC DNA]</scope>
    <source>
        <strain evidence="3 4">MPI-SDFR-AT-0080</strain>
    </source>
</reference>
<accession>A0ABQ8G2F7</accession>
<feature type="transmembrane region" description="Helical" evidence="1">
    <location>
        <begin position="220"/>
        <end position="237"/>
    </location>
</feature>
<feature type="transmembrane region" description="Helical" evidence="1">
    <location>
        <begin position="6"/>
        <end position="29"/>
    </location>
</feature>
<dbReference type="PANTHER" id="PTHR42109">
    <property type="entry name" value="UNPLACED GENOMIC SCAFFOLD UM_SCAF_CONTIG_1.265, WHOLE GENOME SHOTGUN SEQUENCE"/>
    <property type="match status" value="1"/>
</dbReference>
<dbReference type="Proteomes" id="UP000774617">
    <property type="component" value="Unassembled WGS sequence"/>
</dbReference>
<dbReference type="EMBL" id="JAGTJR010000024">
    <property type="protein sequence ID" value="KAH7042765.1"/>
    <property type="molecule type" value="Genomic_DNA"/>
</dbReference>
<feature type="transmembrane region" description="Helical" evidence="1">
    <location>
        <begin position="150"/>
        <end position="170"/>
    </location>
</feature>
<evidence type="ECO:0000259" key="2">
    <source>
        <dbReference type="Pfam" id="PF24800"/>
    </source>
</evidence>
<keyword evidence="1" id="KW-1133">Transmembrane helix</keyword>
<feature type="domain" description="DUF7702" evidence="2">
    <location>
        <begin position="3"/>
        <end position="246"/>
    </location>
</feature>
<keyword evidence="1" id="KW-0472">Membrane</keyword>
<organism evidence="3 4">
    <name type="scientific">Macrophomina phaseolina</name>
    <dbReference type="NCBI Taxonomy" id="35725"/>
    <lineage>
        <taxon>Eukaryota</taxon>
        <taxon>Fungi</taxon>
        <taxon>Dikarya</taxon>
        <taxon>Ascomycota</taxon>
        <taxon>Pezizomycotina</taxon>
        <taxon>Dothideomycetes</taxon>
        <taxon>Dothideomycetes incertae sedis</taxon>
        <taxon>Botryosphaeriales</taxon>
        <taxon>Botryosphaeriaceae</taxon>
        <taxon>Macrophomina</taxon>
    </lineage>
</organism>